<comment type="caution">
    <text evidence="2">The sequence shown here is derived from an EMBL/GenBank/DDBJ whole genome shotgun (WGS) entry which is preliminary data.</text>
</comment>
<name>A0A0F9K523_9ZZZZ</name>
<dbReference type="InterPro" id="IPR053982">
    <property type="entry name" value="Gp44/GpP-like_C"/>
</dbReference>
<evidence type="ECO:0000313" key="2">
    <source>
        <dbReference type="EMBL" id="KKM77204.1"/>
    </source>
</evidence>
<dbReference type="AlphaFoldDB" id="A0A0F9K523"/>
<feature type="non-terminal residue" evidence="2">
    <location>
        <position position="1"/>
    </location>
</feature>
<reference evidence="2" key="1">
    <citation type="journal article" date="2015" name="Nature">
        <title>Complex archaea that bridge the gap between prokaryotes and eukaryotes.</title>
        <authorList>
            <person name="Spang A."/>
            <person name="Saw J.H."/>
            <person name="Jorgensen S.L."/>
            <person name="Zaremba-Niedzwiedzka K."/>
            <person name="Martijn J."/>
            <person name="Lind A.E."/>
            <person name="van Eijk R."/>
            <person name="Schleper C."/>
            <person name="Guy L."/>
            <person name="Ettema T.J."/>
        </authorList>
    </citation>
    <scope>NUCLEOTIDE SEQUENCE</scope>
</reference>
<dbReference type="Pfam" id="PF21929">
    <property type="entry name" value="GpP_4th"/>
    <property type="match status" value="1"/>
</dbReference>
<sequence length="191" mass="21140">GKLYLTGTGTQKAKDSLEFGINILSGNISQSNRDRFQTYIVKGQGKKTDEKTIADASHPVAQHTDEIILRTRPIVIFAETTCDVGYCRDRAKWEAVNRAGQSRTIEYTVQGWTQSNGDVWPLNSLVQVRDSFLQINSTLLIASVNFTINNDQGTVTILTLMHPDAFTLPPTAEPIKKIKTGVDWKALTGQS</sequence>
<proteinExistence type="predicted"/>
<gene>
    <name evidence="2" type="ORF">LCGC14_1372370</name>
</gene>
<dbReference type="Gene3D" id="2.30.300.10">
    <property type="entry name" value="Baseplate protein-like domain - beta roll fold"/>
    <property type="match status" value="1"/>
</dbReference>
<organism evidence="2">
    <name type="scientific">marine sediment metagenome</name>
    <dbReference type="NCBI Taxonomy" id="412755"/>
    <lineage>
        <taxon>unclassified sequences</taxon>
        <taxon>metagenomes</taxon>
        <taxon>ecological metagenomes</taxon>
    </lineage>
</organism>
<accession>A0A0F9K523</accession>
<dbReference type="SUPFAM" id="SSF69279">
    <property type="entry name" value="Phage tail proteins"/>
    <property type="match status" value="1"/>
</dbReference>
<feature type="domain" description="Baseplate hub protein gp44/GpP-like C-terminal" evidence="1">
    <location>
        <begin position="87"/>
        <end position="168"/>
    </location>
</feature>
<protein>
    <recommendedName>
        <fullName evidence="1">Baseplate hub protein gp44/GpP-like C-terminal domain-containing protein</fullName>
    </recommendedName>
</protein>
<dbReference type="EMBL" id="LAZR01008678">
    <property type="protein sequence ID" value="KKM77204.1"/>
    <property type="molecule type" value="Genomic_DNA"/>
</dbReference>
<evidence type="ECO:0000259" key="1">
    <source>
        <dbReference type="Pfam" id="PF21929"/>
    </source>
</evidence>